<keyword evidence="1 4" id="KW-0808">Transferase</keyword>
<reference evidence="4" key="1">
    <citation type="submission" date="2016-10" db="EMBL/GenBank/DDBJ databases">
        <title>Sequence of Gallionella enrichment culture.</title>
        <authorList>
            <person name="Poehlein A."/>
            <person name="Muehling M."/>
            <person name="Daniel R."/>
        </authorList>
    </citation>
    <scope>NUCLEOTIDE SEQUENCE</scope>
</reference>
<dbReference type="PANTHER" id="PTHR10584">
    <property type="entry name" value="SUGAR KINASE"/>
    <property type="match status" value="1"/>
</dbReference>
<evidence type="ECO:0000313" key="4">
    <source>
        <dbReference type="EMBL" id="OIR07296.1"/>
    </source>
</evidence>
<protein>
    <submittedName>
        <fullName evidence="4">Putative sugar kinase YdjH</fullName>
        <ecNumber evidence="4">2.7.1.-</ecNumber>
    </submittedName>
</protein>
<dbReference type="InterPro" id="IPR029056">
    <property type="entry name" value="Ribokinase-like"/>
</dbReference>
<gene>
    <name evidence="4" type="primary">ydjH_2</name>
    <name evidence="4" type="ORF">GALL_105520</name>
</gene>
<dbReference type="InterPro" id="IPR002173">
    <property type="entry name" value="Carboh/pur_kinase_PfkB_CS"/>
</dbReference>
<dbReference type="PROSITE" id="PS00584">
    <property type="entry name" value="PFKB_KINASES_2"/>
    <property type="match status" value="1"/>
</dbReference>
<sequence>MEVYPLSAKYTMIVGSIALDRVATPDAQSPLVLGGAASYASVASSFFAPTRLVGVVGKDFPNEHIALYKSHHIDLDGLEVDRERKTFTWSGRYRAKFAGRDTLDLGLNCFERFSPSIPASYRATPYVMLGAIQPSLQLHVIEQMNTRPKRPFFLADTFDHWIKTAHDDLMQVFKRIDMLVINDEEAQLLTGEDNPYRAGPALRKMGPSIVVIKQGAHGALLFHLAGHFVVPAYPIEKLVDPTGAGDSFAGALTGYMAVTNRTDFGALKKALAFASATASFTCESFSVKALSAAGRPEIDKRFRALINMTRF</sequence>
<evidence type="ECO:0000259" key="3">
    <source>
        <dbReference type="Pfam" id="PF00294"/>
    </source>
</evidence>
<keyword evidence="2 4" id="KW-0418">Kinase</keyword>
<organism evidence="4">
    <name type="scientific">mine drainage metagenome</name>
    <dbReference type="NCBI Taxonomy" id="410659"/>
    <lineage>
        <taxon>unclassified sequences</taxon>
        <taxon>metagenomes</taxon>
        <taxon>ecological metagenomes</taxon>
    </lineage>
</organism>
<dbReference type="Gene3D" id="3.40.1190.20">
    <property type="match status" value="1"/>
</dbReference>
<dbReference type="Pfam" id="PF00294">
    <property type="entry name" value="PfkB"/>
    <property type="match status" value="1"/>
</dbReference>
<proteinExistence type="predicted"/>
<feature type="domain" description="Carbohydrate kinase PfkB" evidence="3">
    <location>
        <begin position="161"/>
        <end position="287"/>
    </location>
</feature>
<name>A0A1J5STF7_9ZZZZ</name>
<dbReference type="EC" id="2.7.1.-" evidence="4"/>
<evidence type="ECO:0000256" key="1">
    <source>
        <dbReference type="ARBA" id="ARBA00022679"/>
    </source>
</evidence>
<evidence type="ECO:0000256" key="2">
    <source>
        <dbReference type="ARBA" id="ARBA00022777"/>
    </source>
</evidence>
<dbReference type="InterPro" id="IPR011611">
    <property type="entry name" value="PfkB_dom"/>
</dbReference>
<comment type="caution">
    <text evidence="4">The sequence shown here is derived from an EMBL/GenBank/DDBJ whole genome shotgun (WGS) entry which is preliminary data.</text>
</comment>
<dbReference type="PANTHER" id="PTHR10584:SF166">
    <property type="entry name" value="RIBOKINASE"/>
    <property type="match status" value="1"/>
</dbReference>
<accession>A0A1J5STF7</accession>
<dbReference type="GO" id="GO:0016301">
    <property type="term" value="F:kinase activity"/>
    <property type="evidence" value="ECO:0007669"/>
    <property type="project" value="UniProtKB-KW"/>
</dbReference>
<dbReference type="SUPFAM" id="SSF53613">
    <property type="entry name" value="Ribokinase-like"/>
    <property type="match status" value="1"/>
</dbReference>
<dbReference type="EMBL" id="MLJW01000038">
    <property type="protein sequence ID" value="OIR07296.1"/>
    <property type="molecule type" value="Genomic_DNA"/>
</dbReference>
<dbReference type="AlphaFoldDB" id="A0A1J5STF7"/>
<dbReference type="GO" id="GO:0005829">
    <property type="term" value="C:cytosol"/>
    <property type="evidence" value="ECO:0007669"/>
    <property type="project" value="TreeGrafter"/>
</dbReference>